<evidence type="ECO:0000256" key="14">
    <source>
        <dbReference type="ARBA" id="ARBA00022840"/>
    </source>
</evidence>
<dbReference type="EMBL" id="MVHS01000043">
    <property type="protein sequence ID" value="ORA67408.1"/>
    <property type="molecule type" value="Genomic_DNA"/>
</dbReference>
<evidence type="ECO:0000256" key="15">
    <source>
        <dbReference type="ARBA" id="ARBA00023134"/>
    </source>
</evidence>
<name>A0A1X0D4Y9_9MYCO</name>
<dbReference type="InterPro" id="IPR027417">
    <property type="entry name" value="P-loop_NTPase"/>
</dbReference>
<comment type="similarity">
    <text evidence="7">Belongs to the CobU/CobP family.</text>
</comment>
<dbReference type="Gene3D" id="3.40.50.300">
    <property type="entry name" value="P-loop containing nucleotide triphosphate hydrolases"/>
    <property type="match status" value="1"/>
</dbReference>
<dbReference type="PANTHER" id="PTHR34848:SF1">
    <property type="entry name" value="BIFUNCTIONAL ADENOSYLCOBALAMIN BIOSYNTHESIS PROTEIN COBU"/>
    <property type="match status" value="1"/>
</dbReference>
<comment type="catalytic activity">
    <reaction evidence="3">
        <text>adenosylcob(III)inamide + GTP = adenosylcob(III)inamide phosphate + GDP + H(+)</text>
        <dbReference type="Rhea" id="RHEA:15765"/>
        <dbReference type="ChEBI" id="CHEBI:2480"/>
        <dbReference type="ChEBI" id="CHEBI:15378"/>
        <dbReference type="ChEBI" id="CHEBI:37565"/>
        <dbReference type="ChEBI" id="CHEBI:58189"/>
        <dbReference type="ChEBI" id="CHEBI:58502"/>
        <dbReference type="EC" id="2.7.1.156"/>
    </reaction>
</comment>
<evidence type="ECO:0000256" key="6">
    <source>
        <dbReference type="ARBA" id="ARBA00005159"/>
    </source>
</evidence>
<comment type="caution">
    <text evidence="18">The sequence shown here is derived from an EMBL/GenBank/DDBJ whole genome shotgun (WGS) entry which is preliminary data.</text>
</comment>
<keyword evidence="14" id="KW-0067">ATP-binding</keyword>
<dbReference type="PANTHER" id="PTHR34848">
    <property type="match status" value="1"/>
</dbReference>
<evidence type="ECO:0000313" key="19">
    <source>
        <dbReference type="Proteomes" id="UP000192801"/>
    </source>
</evidence>
<proteinExistence type="inferred from homology"/>
<organism evidence="18 19">
    <name type="scientific">Mycolicibacterium insubricum</name>
    <dbReference type="NCBI Taxonomy" id="444597"/>
    <lineage>
        <taxon>Bacteria</taxon>
        <taxon>Bacillati</taxon>
        <taxon>Actinomycetota</taxon>
        <taxon>Actinomycetes</taxon>
        <taxon>Mycobacteriales</taxon>
        <taxon>Mycobacteriaceae</taxon>
        <taxon>Mycolicibacterium</taxon>
    </lineage>
</organism>
<evidence type="ECO:0000256" key="8">
    <source>
        <dbReference type="ARBA" id="ARBA00012016"/>
    </source>
</evidence>
<evidence type="ECO:0000256" key="13">
    <source>
        <dbReference type="ARBA" id="ARBA00022777"/>
    </source>
</evidence>
<evidence type="ECO:0000256" key="10">
    <source>
        <dbReference type="ARBA" id="ARBA00022573"/>
    </source>
</evidence>
<evidence type="ECO:0000256" key="5">
    <source>
        <dbReference type="ARBA" id="ARBA00004692"/>
    </source>
</evidence>
<comment type="catalytic activity">
    <reaction evidence="1">
        <text>adenosylcob(III)inamide + ATP = adenosylcob(III)inamide phosphate + ADP + H(+)</text>
        <dbReference type="Rhea" id="RHEA:15769"/>
        <dbReference type="ChEBI" id="CHEBI:2480"/>
        <dbReference type="ChEBI" id="CHEBI:15378"/>
        <dbReference type="ChEBI" id="CHEBI:30616"/>
        <dbReference type="ChEBI" id="CHEBI:58502"/>
        <dbReference type="ChEBI" id="CHEBI:456216"/>
        <dbReference type="EC" id="2.7.1.156"/>
    </reaction>
</comment>
<comment type="function">
    <text evidence="4">Catalyzes ATP-dependent phosphorylation of adenosylcobinamide and addition of GMP to adenosylcobinamide phosphate.</text>
</comment>
<dbReference type="UniPathway" id="UPA00148">
    <property type="reaction ID" value="UER00236"/>
</dbReference>
<dbReference type="SUPFAM" id="SSF52540">
    <property type="entry name" value="P-loop containing nucleoside triphosphate hydrolases"/>
    <property type="match status" value="1"/>
</dbReference>
<evidence type="ECO:0000313" key="18">
    <source>
        <dbReference type="EMBL" id="ORA67408.1"/>
    </source>
</evidence>
<evidence type="ECO:0000256" key="16">
    <source>
        <dbReference type="ARBA" id="ARBA00029570"/>
    </source>
</evidence>
<keyword evidence="12" id="KW-0547">Nucleotide-binding</keyword>
<evidence type="ECO:0000256" key="12">
    <source>
        <dbReference type="ARBA" id="ARBA00022741"/>
    </source>
</evidence>
<dbReference type="PIRSF" id="PIRSF006135">
    <property type="entry name" value="CobU"/>
    <property type="match status" value="1"/>
</dbReference>
<keyword evidence="11" id="KW-0808">Transferase</keyword>
<dbReference type="GO" id="GO:0043752">
    <property type="term" value="F:adenosylcobinamide kinase activity"/>
    <property type="evidence" value="ECO:0007669"/>
    <property type="project" value="UniProtKB-EC"/>
</dbReference>
<comment type="pathway">
    <text evidence="5">Cofactor biosynthesis; adenosylcobalamin biosynthesis; adenosylcobalamin from cob(II)yrinate a,c-diamide: step 6/7.</text>
</comment>
<reference evidence="18 19" key="1">
    <citation type="submission" date="2016-12" db="EMBL/GenBank/DDBJ databases">
        <title>The new phylogeny of genus Mycobacterium.</title>
        <authorList>
            <person name="Tortoli E."/>
            <person name="Trovato A."/>
            <person name="Cirillo D.M."/>
        </authorList>
    </citation>
    <scope>NUCLEOTIDE SEQUENCE [LARGE SCALE GENOMIC DNA]</scope>
    <source>
        <strain evidence="18 19">DSM 45130</strain>
    </source>
</reference>
<evidence type="ECO:0000256" key="11">
    <source>
        <dbReference type="ARBA" id="ARBA00022679"/>
    </source>
</evidence>
<dbReference type="OrthoDB" id="9788370at2"/>
<dbReference type="GO" id="GO:0005524">
    <property type="term" value="F:ATP binding"/>
    <property type="evidence" value="ECO:0007669"/>
    <property type="project" value="UniProtKB-KW"/>
</dbReference>
<dbReference type="InterPro" id="IPR003203">
    <property type="entry name" value="CobU/CobP"/>
</dbReference>
<dbReference type="CDD" id="cd00544">
    <property type="entry name" value="CobU"/>
    <property type="match status" value="1"/>
</dbReference>
<evidence type="ECO:0000256" key="2">
    <source>
        <dbReference type="ARBA" id="ARBA00000711"/>
    </source>
</evidence>
<dbReference type="GO" id="GO:0009236">
    <property type="term" value="P:cobalamin biosynthetic process"/>
    <property type="evidence" value="ECO:0007669"/>
    <property type="project" value="UniProtKB-UniPathway"/>
</dbReference>
<dbReference type="EC" id="2.7.7.62" evidence="9"/>
<evidence type="ECO:0000256" key="3">
    <source>
        <dbReference type="ARBA" id="ARBA00001522"/>
    </source>
</evidence>
<keyword evidence="19" id="KW-1185">Reference proteome</keyword>
<evidence type="ECO:0000256" key="1">
    <source>
        <dbReference type="ARBA" id="ARBA00000312"/>
    </source>
</evidence>
<protein>
    <recommendedName>
        <fullName evidence="16">Adenosylcobinamide kinase</fullName>
        <ecNumber evidence="8">2.7.1.156</ecNumber>
        <ecNumber evidence="9">2.7.7.62</ecNumber>
    </recommendedName>
    <alternativeName>
        <fullName evidence="17">Adenosylcobinamide-phosphate guanylyltransferase</fullName>
    </alternativeName>
</protein>
<dbReference type="AlphaFoldDB" id="A0A1X0D4Y9"/>
<evidence type="ECO:0000256" key="7">
    <source>
        <dbReference type="ARBA" id="ARBA00007490"/>
    </source>
</evidence>
<gene>
    <name evidence="18" type="ORF">BST26_15870</name>
</gene>
<dbReference type="Proteomes" id="UP000192801">
    <property type="component" value="Unassembled WGS sequence"/>
</dbReference>
<keyword evidence="15" id="KW-0342">GTP-binding</keyword>
<comment type="pathway">
    <text evidence="6">Cofactor biosynthesis; adenosylcobalamin biosynthesis; adenosylcobalamin from cob(II)yrinate a,c-diamide: step 5/7.</text>
</comment>
<accession>A0A1X0D4Y9</accession>
<dbReference type="GO" id="GO:0008820">
    <property type="term" value="F:cobinamide phosphate guanylyltransferase activity"/>
    <property type="evidence" value="ECO:0007669"/>
    <property type="project" value="UniProtKB-EC"/>
</dbReference>
<dbReference type="STRING" id="444597.BST26_15870"/>
<comment type="catalytic activity">
    <reaction evidence="2">
        <text>adenosylcob(III)inamide phosphate + GTP + H(+) = adenosylcob(III)inamide-GDP + diphosphate</text>
        <dbReference type="Rhea" id="RHEA:22712"/>
        <dbReference type="ChEBI" id="CHEBI:15378"/>
        <dbReference type="ChEBI" id="CHEBI:33019"/>
        <dbReference type="ChEBI" id="CHEBI:37565"/>
        <dbReference type="ChEBI" id="CHEBI:58502"/>
        <dbReference type="ChEBI" id="CHEBI:60487"/>
        <dbReference type="EC" id="2.7.7.62"/>
    </reaction>
</comment>
<keyword evidence="13" id="KW-0418">Kinase</keyword>
<dbReference type="Pfam" id="PF02283">
    <property type="entry name" value="CobU"/>
    <property type="match status" value="1"/>
</dbReference>
<dbReference type="EC" id="2.7.1.156" evidence="8"/>
<evidence type="ECO:0000256" key="9">
    <source>
        <dbReference type="ARBA" id="ARBA00012523"/>
    </source>
</evidence>
<sequence>MAPTSAEPGTRVLILGGIRSGKSVVAEQIIAELACGIPVRYLATGTGNDEEWERRVAAHRLRRTHGWITVESTDVAGILTDDTVPTLVDDLGGWLTSIYDQRGWCGSVEPEIDALATAVDGHRGAVVLVSSEVGLTLVPTTASGRLFSDALGTVNQRLAAVCDRVLLVVAGIPVEIKGSAAAKGLR</sequence>
<evidence type="ECO:0000256" key="4">
    <source>
        <dbReference type="ARBA" id="ARBA00003889"/>
    </source>
</evidence>
<dbReference type="GO" id="GO:0005525">
    <property type="term" value="F:GTP binding"/>
    <property type="evidence" value="ECO:0007669"/>
    <property type="project" value="UniProtKB-KW"/>
</dbReference>
<keyword evidence="10" id="KW-0169">Cobalamin biosynthesis</keyword>
<evidence type="ECO:0000256" key="17">
    <source>
        <dbReference type="ARBA" id="ARBA00030571"/>
    </source>
</evidence>
<dbReference type="RefSeq" id="WP_083032270.1">
    <property type="nucleotide sequence ID" value="NZ_AP022618.1"/>
</dbReference>